<organism evidence="1 2">
    <name type="scientific">Mycena albidolilacea</name>
    <dbReference type="NCBI Taxonomy" id="1033008"/>
    <lineage>
        <taxon>Eukaryota</taxon>
        <taxon>Fungi</taxon>
        <taxon>Dikarya</taxon>
        <taxon>Basidiomycota</taxon>
        <taxon>Agaricomycotina</taxon>
        <taxon>Agaricomycetes</taxon>
        <taxon>Agaricomycetidae</taxon>
        <taxon>Agaricales</taxon>
        <taxon>Marasmiineae</taxon>
        <taxon>Mycenaceae</taxon>
        <taxon>Mycena</taxon>
    </lineage>
</organism>
<comment type="caution">
    <text evidence="1">The sequence shown here is derived from an EMBL/GenBank/DDBJ whole genome shotgun (WGS) entry which is preliminary data.</text>
</comment>
<dbReference type="AlphaFoldDB" id="A0AAD7EX09"/>
<name>A0AAD7EX09_9AGAR</name>
<sequence>MANILFTRTIHCPWCSTQVSISQGWNLQSFVSCSTCGRKFSTSSTNDIWTETSPSDLRKHATHRAWPKPFPLQPLGDEYRRPETVSRQVSFRLVHIMLMSLDLAPTKTKNRHKHNILLSVTEFINKNFHGELEDSLRPSAHSRATAAVQTGRHWQQDKSEAHVQQQEIHVSTTTQILHEFEQWVRSRAVCYTRAYRPSKRNSEAKTGCGSGVFTGGPQGIAPGYRV</sequence>
<dbReference type="EMBL" id="JARIHO010000010">
    <property type="protein sequence ID" value="KAJ7354538.1"/>
    <property type="molecule type" value="Genomic_DNA"/>
</dbReference>
<proteinExistence type="predicted"/>
<evidence type="ECO:0000313" key="2">
    <source>
        <dbReference type="Proteomes" id="UP001218218"/>
    </source>
</evidence>
<reference evidence="1" key="1">
    <citation type="submission" date="2023-03" db="EMBL/GenBank/DDBJ databases">
        <title>Massive genome expansion in bonnet fungi (Mycena s.s.) driven by repeated elements and novel gene families across ecological guilds.</title>
        <authorList>
            <consortium name="Lawrence Berkeley National Laboratory"/>
            <person name="Harder C.B."/>
            <person name="Miyauchi S."/>
            <person name="Viragh M."/>
            <person name="Kuo A."/>
            <person name="Thoen E."/>
            <person name="Andreopoulos B."/>
            <person name="Lu D."/>
            <person name="Skrede I."/>
            <person name="Drula E."/>
            <person name="Henrissat B."/>
            <person name="Morin E."/>
            <person name="Kohler A."/>
            <person name="Barry K."/>
            <person name="LaButti K."/>
            <person name="Morin E."/>
            <person name="Salamov A."/>
            <person name="Lipzen A."/>
            <person name="Mereny Z."/>
            <person name="Hegedus B."/>
            <person name="Baldrian P."/>
            <person name="Stursova M."/>
            <person name="Weitz H."/>
            <person name="Taylor A."/>
            <person name="Grigoriev I.V."/>
            <person name="Nagy L.G."/>
            <person name="Martin F."/>
            <person name="Kauserud H."/>
        </authorList>
    </citation>
    <scope>NUCLEOTIDE SEQUENCE</scope>
    <source>
        <strain evidence="1">CBHHK002</strain>
    </source>
</reference>
<evidence type="ECO:0000313" key="1">
    <source>
        <dbReference type="EMBL" id="KAJ7354538.1"/>
    </source>
</evidence>
<keyword evidence="2" id="KW-1185">Reference proteome</keyword>
<accession>A0AAD7EX09</accession>
<protein>
    <submittedName>
        <fullName evidence="1">Uncharacterized protein</fullName>
    </submittedName>
</protein>
<dbReference type="Proteomes" id="UP001218218">
    <property type="component" value="Unassembled WGS sequence"/>
</dbReference>
<gene>
    <name evidence="1" type="ORF">DFH08DRAFT_933995</name>
</gene>